<gene>
    <name evidence="2" type="ORF">ACFOWD_09795</name>
</gene>
<dbReference type="EMBL" id="JBHSCY010000002">
    <property type="protein sequence ID" value="MFC4269197.1"/>
    <property type="molecule type" value="Genomic_DNA"/>
</dbReference>
<reference evidence="3" key="1">
    <citation type="journal article" date="2019" name="Int. J. Syst. Evol. Microbiol.">
        <title>The Global Catalogue of Microorganisms (GCM) 10K type strain sequencing project: providing services to taxonomists for standard genome sequencing and annotation.</title>
        <authorList>
            <consortium name="The Broad Institute Genomics Platform"/>
            <consortium name="The Broad Institute Genome Sequencing Center for Infectious Disease"/>
            <person name="Wu L."/>
            <person name="Ma J."/>
        </authorList>
    </citation>
    <scope>NUCLEOTIDE SEQUENCE [LARGE SCALE GENOMIC DNA]</scope>
    <source>
        <strain evidence="3">CECT 8655</strain>
    </source>
</reference>
<proteinExistence type="predicted"/>
<sequence>MKKLNTLKSIKLLAILFVSTLVMTSCSDDHDHDHDHEGELITTVSYTLTNGNDVVTLTFQDTDGDGPNLPTTTISGPLTANTTYTGLVQLLNETTSPAENITNEVQQEGDEHEFFYVSTVSGLTITKTDTDGNGNPLGIATSLSTGTAGSGSITVILKHEPTKPNNGTVAGAGGSTDVEVTFNVTVQ</sequence>
<evidence type="ECO:0000313" key="3">
    <source>
        <dbReference type="Proteomes" id="UP001595826"/>
    </source>
</evidence>
<name>A0ABV8RBS2_9FLAO</name>
<evidence type="ECO:0000313" key="2">
    <source>
        <dbReference type="EMBL" id="MFC4269197.1"/>
    </source>
</evidence>
<organism evidence="2 3">
    <name type="scientific">Polaribacter marinivivus</name>
    <dbReference type="NCBI Taxonomy" id="1524260"/>
    <lineage>
        <taxon>Bacteria</taxon>
        <taxon>Pseudomonadati</taxon>
        <taxon>Bacteroidota</taxon>
        <taxon>Flavobacteriia</taxon>
        <taxon>Flavobacteriales</taxon>
        <taxon>Flavobacteriaceae</taxon>
    </lineage>
</organism>
<dbReference type="PROSITE" id="PS51257">
    <property type="entry name" value="PROKAR_LIPOPROTEIN"/>
    <property type="match status" value="1"/>
</dbReference>
<comment type="caution">
    <text evidence="2">The sequence shown here is derived from an EMBL/GenBank/DDBJ whole genome shotgun (WGS) entry which is preliminary data.</text>
</comment>
<feature type="chain" id="PRO_5045062421" evidence="1">
    <location>
        <begin position="25"/>
        <end position="187"/>
    </location>
</feature>
<dbReference type="RefSeq" id="WP_377410168.1">
    <property type="nucleotide sequence ID" value="NZ_JBHSCY010000002.1"/>
</dbReference>
<accession>A0ABV8RBS2</accession>
<protein>
    <submittedName>
        <fullName evidence="2">Type 1 periplasmic binding fold superfamily protein</fullName>
    </submittedName>
</protein>
<keyword evidence="3" id="KW-1185">Reference proteome</keyword>
<keyword evidence="1" id="KW-0732">Signal</keyword>
<feature type="signal peptide" evidence="1">
    <location>
        <begin position="1"/>
        <end position="24"/>
    </location>
</feature>
<evidence type="ECO:0000256" key="1">
    <source>
        <dbReference type="SAM" id="SignalP"/>
    </source>
</evidence>
<dbReference type="Proteomes" id="UP001595826">
    <property type="component" value="Unassembled WGS sequence"/>
</dbReference>